<organism evidence="2 3">
    <name type="scientific">Aristolochia fimbriata</name>
    <name type="common">White veined hardy Dutchman's pipe vine</name>
    <dbReference type="NCBI Taxonomy" id="158543"/>
    <lineage>
        <taxon>Eukaryota</taxon>
        <taxon>Viridiplantae</taxon>
        <taxon>Streptophyta</taxon>
        <taxon>Embryophyta</taxon>
        <taxon>Tracheophyta</taxon>
        <taxon>Spermatophyta</taxon>
        <taxon>Magnoliopsida</taxon>
        <taxon>Magnoliidae</taxon>
        <taxon>Piperales</taxon>
        <taxon>Aristolochiaceae</taxon>
        <taxon>Aristolochia</taxon>
    </lineage>
</organism>
<feature type="signal peptide" evidence="1">
    <location>
        <begin position="1"/>
        <end position="23"/>
    </location>
</feature>
<dbReference type="Proteomes" id="UP000825729">
    <property type="component" value="Unassembled WGS sequence"/>
</dbReference>
<keyword evidence="1" id="KW-0732">Signal</keyword>
<reference evidence="2 3" key="1">
    <citation type="submission" date="2021-07" db="EMBL/GenBank/DDBJ databases">
        <title>The Aristolochia fimbriata genome: insights into angiosperm evolution, floral development and chemical biosynthesis.</title>
        <authorList>
            <person name="Jiao Y."/>
        </authorList>
    </citation>
    <scope>NUCLEOTIDE SEQUENCE [LARGE SCALE GENOMIC DNA]</scope>
    <source>
        <strain evidence="2">IBCAS-2021</strain>
        <tissue evidence="2">Leaf</tissue>
    </source>
</reference>
<feature type="chain" id="PRO_5043574564" evidence="1">
    <location>
        <begin position="24"/>
        <end position="235"/>
    </location>
</feature>
<evidence type="ECO:0000313" key="2">
    <source>
        <dbReference type="EMBL" id="KAG9444895.1"/>
    </source>
</evidence>
<comment type="caution">
    <text evidence="2">The sequence shown here is derived from an EMBL/GenBank/DDBJ whole genome shotgun (WGS) entry which is preliminary data.</text>
</comment>
<sequence>MLICLLFGILLLILLLIASSTISFLGLEASKTHVELNGTTWPFLQIRDAIDSQCSILCSSEHSVLGRHAVEPLVMKNPYHLDVWSRLLEDNERVYFLPDAANSSPPPSEAVRGSILLRSLHREAEFNIPRLLATRPLVGKSPWDLASFPTDLVVLPLPFFYEWASLLGRCREKLVRAGVIDAVCASMFTYGCDTTVVHAFLEAREGEFSISLWTCINSLDSRFWGSSMMKSLQRP</sequence>
<name>A0AAV7E9T4_ARIFI</name>
<keyword evidence="3" id="KW-1185">Reference proteome</keyword>
<gene>
    <name evidence="2" type="ORF">H6P81_016235</name>
</gene>
<accession>A0AAV7E9T4</accession>
<dbReference type="AlphaFoldDB" id="A0AAV7E9T4"/>
<protein>
    <submittedName>
        <fullName evidence="2">Uncharacterized protein</fullName>
    </submittedName>
</protein>
<evidence type="ECO:0000313" key="3">
    <source>
        <dbReference type="Proteomes" id="UP000825729"/>
    </source>
</evidence>
<dbReference type="EMBL" id="JAINDJ010000006">
    <property type="protein sequence ID" value="KAG9444895.1"/>
    <property type="molecule type" value="Genomic_DNA"/>
</dbReference>
<evidence type="ECO:0000256" key="1">
    <source>
        <dbReference type="SAM" id="SignalP"/>
    </source>
</evidence>
<proteinExistence type="predicted"/>